<evidence type="ECO:0000256" key="2">
    <source>
        <dbReference type="ARBA" id="ARBA00022448"/>
    </source>
</evidence>
<comment type="subcellular location">
    <subcellularLocation>
        <location evidence="1">Cytoplasm</location>
    </subcellularLocation>
</comment>
<feature type="domain" description="PTS EIIA type-1" evidence="7">
    <location>
        <begin position="33"/>
        <end position="137"/>
    </location>
</feature>
<evidence type="ECO:0000256" key="1">
    <source>
        <dbReference type="ARBA" id="ARBA00004496"/>
    </source>
</evidence>
<name>A0ABR7FLL7_9FIRM</name>
<protein>
    <submittedName>
        <fullName evidence="8">PTS glucose transporter subunit IIA</fullName>
    </submittedName>
</protein>
<accession>A0ABR7FLL7</accession>
<sequence length="159" mass="17440">MGLFDKFKKKEFGINDVITPCSGEMIPAKSINDPIFSQEMLGKTIGIIPTDGNIYAPVSGKLEVMYPTGHAFGISREDGTSLLVHIGIDTVNLKGQGFKVFHKQGDDVKIGDKIVSVDLNLVKEKGYDTTTMLIITEIGTNQISYIDYQQVNKLSVINN</sequence>
<dbReference type="EMBL" id="JACOOS010000001">
    <property type="protein sequence ID" value="MBC5676115.1"/>
    <property type="molecule type" value="Genomic_DNA"/>
</dbReference>
<dbReference type="PANTHER" id="PTHR45008">
    <property type="entry name" value="PTS SYSTEM GLUCOSE-SPECIFIC EIIA COMPONENT"/>
    <property type="match status" value="1"/>
</dbReference>
<keyword evidence="6" id="KW-0418">Kinase</keyword>
<evidence type="ECO:0000256" key="6">
    <source>
        <dbReference type="ARBA" id="ARBA00022777"/>
    </source>
</evidence>
<dbReference type="InterPro" id="IPR050890">
    <property type="entry name" value="PTS_EIIA_component"/>
</dbReference>
<dbReference type="InterPro" id="IPR001127">
    <property type="entry name" value="PTS_EIIA_1_perm"/>
</dbReference>
<dbReference type="Gene3D" id="2.70.70.10">
    <property type="entry name" value="Glucose Permease (Domain IIA)"/>
    <property type="match status" value="1"/>
</dbReference>
<keyword evidence="4" id="KW-0808">Transferase</keyword>
<dbReference type="RefSeq" id="WP_024728014.1">
    <property type="nucleotide sequence ID" value="NZ_JACOOS010000001.1"/>
</dbReference>
<keyword evidence="2" id="KW-0813">Transport</keyword>
<evidence type="ECO:0000313" key="8">
    <source>
        <dbReference type="EMBL" id="MBC5676115.1"/>
    </source>
</evidence>
<reference evidence="8 9" key="1">
    <citation type="submission" date="2020-08" db="EMBL/GenBank/DDBJ databases">
        <title>Genome public.</title>
        <authorList>
            <person name="Liu C."/>
            <person name="Sun Q."/>
        </authorList>
    </citation>
    <scope>NUCLEOTIDE SEQUENCE [LARGE SCALE GENOMIC DNA]</scope>
    <source>
        <strain evidence="8 9">NSJ-7</strain>
    </source>
</reference>
<dbReference type="PROSITE" id="PS00371">
    <property type="entry name" value="PTS_EIIA_TYPE_1_HIS"/>
    <property type="match status" value="1"/>
</dbReference>
<keyword evidence="5" id="KW-0598">Phosphotransferase system</keyword>
<dbReference type="SUPFAM" id="SSF51261">
    <property type="entry name" value="Duplicated hybrid motif"/>
    <property type="match status" value="1"/>
</dbReference>
<proteinExistence type="predicted"/>
<evidence type="ECO:0000256" key="3">
    <source>
        <dbReference type="ARBA" id="ARBA00022597"/>
    </source>
</evidence>
<dbReference type="InterPro" id="IPR011055">
    <property type="entry name" value="Dup_hybrid_motif"/>
</dbReference>
<dbReference type="PROSITE" id="PS51093">
    <property type="entry name" value="PTS_EIIA_TYPE_1"/>
    <property type="match status" value="1"/>
</dbReference>
<dbReference type="PANTHER" id="PTHR45008:SF1">
    <property type="entry name" value="PTS SYSTEM GLUCOSE-SPECIFIC EIIA COMPONENT"/>
    <property type="match status" value="1"/>
</dbReference>
<comment type="caution">
    <text evidence="8">The sequence shown here is derived from an EMBL/GenBank/DDBJ whole genome shotgun (WGS) entry which is preliminary data.</text>
</comment>
<keyword evidence="3 8" id="KW-0762">Sugar transport</keyword>
<dbReference type="Pfam" id="PF00358">
    <property type="entry name" value="PTS_EIIA_1"/>
    <property type="match status" value="1"/>
</dbReference>
<evidence type="ECO:0000256" key="5">
    <source>
        <dbReference type="ARBA" id="ARBA00022683"/>
    </source>
</evidence>
<dbReference type="Proteomes" id="UP000635828">
    <property type="component" value="Unassembled WGS sequence"/>
</dbReference>
<dbReference type="NCBIfam" id="TIGR00830">
    <property type="entry name" value="PTBA"/>
    <property type="match status" value="1"/>
</dbReference>
<evidence type="ECO:0000259" key="7">
    <source>
        <dbReference type="PROSITE" id="PS51093"/>
    </source>
</evidence>
<evidence type="ECO:0000256" key="4">
    <source>
        <dbReference type="ARBA" id="ARBA00022679"/>
    </source>
</evidence>
<evidence type="ECO:0000313" key="9">
    <source>
        <dbReference type="Proteomes" id="UP000635828"/>
    </source>
</evidence>
<gene>
    <name evidence="8" type="ORF">H8S22_00330</name>
</gene>
<keyword evidence="9" id="KW-1185">Reference proteome</keyword>
<organism evidence="8 9">
    <name type="scientific">Anaerostipes hominis</name>
    <name type="common">ex Liu et al. 2021</name>
    <dbReference type="NCBI Taxonomy" id="2763018"/>
    <lineage>
        <taxon>Bacteria</taxon>
        <taxon>Bacillati</taxon>
        <taxon>Bacillota</taxon>
        <taxon>Clostridia</taxon>
        <taxon>Lachnospirales</taxon>
        <taxon>Lachnospiraceae</taxon>
        <taxon>Anaerostipes</taxon>
    </lineage>
</organism>